<dbReference type="RefSeq" id="WP_252579004.1">
    <property type="nucleotide sequence ID" value="NZ_CP071527.1"/>
</dbReference>
<feature type="region of interest" description="Disordered" evidence="1">
    <location>
        <begin position="1162"/>
        <end position="1188"/>
    </location>
</feature>
<accession>A0ABY4Y5D7</accession>
<reference evidence="3" key="1">
    <citation type="submission" date="2021-03" db="EMBL/GenBank/DDBJ databases">
        <title>Legionella lytica PCM 2298.</title>
        <authorList>
            <person name="Koper P."/>
        </authorList>
    </citation>
    <scope>NUCLEOTIDE SEQUENCE</scope>
    <source>
        <strain evidence="3">PCM 2298</strain>
    </source>
</reference>
<name>A0ABY4Y5D7_9GAMM</name>
<evidence type="ECO:0000259" key="2">
    <source>
        <dbReference type="PROSITE" id="PS50011"/>
    </source>
</evidence>
<dbReference type="PROSITE" id="PS50011">
    <property type="entry name" value="PROTEIN_KINASE_DOM"/>
    <property type="match status" value="1"/>
</dbReference>
<feature type="compositionally biased region" description="Polar residues" evidence="1">
    <location>
        <begin position="1162"/>
        <end position="1175"/>
    </location>
</feature>
<dbReference type="Gene3D" id="1.10.510.10">
    <property type="entry name" value="Transferase(Phosphotransferase) domain 1"/>
    <property type="match status" value="1"/>
</dbReference>
<organism evidence="3 4">
    <name type="scientific">Legionella lytica</name>
    <dbReference type="NCBI Taxonomy" id="96232"/>
    <lineage>
        <taxon>Bacteria</taxon>
        <taxon>Pseudomonadati</taxon>
        <taxon>Pseudomonadota</taxon>
        <taxon>Gammaproteobacteria</taxon>
        <taxon>Legionellales</taxon>
        <taxon>Legionellaceae</taxon>
        <taxon>Legionella</taxon>
    </lineage>
</organism>
<dbReference type="InterPro" id="IPR011009">
    <property type="entry name" value="Kinase-like_dom_sf"/>
</dbReference>
<dbReference type="Proteomes" id="UP001057474">
    <property type="component" value="Chromosome"/>
</dbReference>
<protein>
    <recommendedName>
        <fullName evidence="2">Protein kinase domain-containing protein</fullName>
    </recommendedName>
</protein>
<evidence type="ECO:0000313" key="3">
    <source>
        <dbReference type="EMBL" id="USQ12790.1"/>
    </source>
</evidence>
<feature type="domain" description="Protein kinase" evidence="2">
    <location>
        <begin position="642"/>
        <end position="933"/>
    </location>
</feature>
<keyword evidence="4" id="KW-1185">Reference proteome</keyword>
<gene>
    <name evidence="3" type="ORF">J2N86_08720</name>
</gene>
<evidence type="ECO:0000256" key="1">
    <source>
        <dbReference type="SAM" id="MobiDB-lite"/>
    </source>
</evidence>
<dbReference type="EMBL" id="CP071527">
    <property type="protein sequence ID" value="USQ12790.1"/>
    <property type="molecule type" value="Genomic_DNA"/>
</dbReference>
<dbReference type="InterPro" id="IPR000719">
    <property type="entry name" value="Prot_kinase_dom"/>
</dbReference>
<evidence type="ECO:0000313" key="4">
    <source>
        <dbReference type="Proteomes" id="UP001057474"/>
    </source>
</evidence>
<dbReference type="SUPFAM" id="SSF56112">
    <property type="entry name" value="Protein kinase-like (PK-like)"/>
    <property type="match status" value="1"/>
</dbReference>
<sequence length="1188" mass="135643">MTPLFPEKGQYILIQQGQASDCYLLCSLDCILNGGTEHQDLIRSKFTQTSEGVFLRIKRTDQSQNLKLEQMKGKYIYSYDVQTDEDVIFIDNQKLEAIDKDPRSVKSNALAVKILERISSYYYIGSWDNDEQFGSIYAHNIPERHQQSSTIFVGKLLGLETTDTRDINAIVNLKAINPNQPIYISMDYANKDDFGKIHGRHALRIERISPMPNGDYEVVLVNPWDNTKQEFFTLSEIKTRHYRFAIFDTGPHKKNLINQEYNVAPSPLFIPYPSPVLRPQQPIRYDQQGYDYALTPANVAHQLPLMMPPPNRNEAIFPPQNLPPFPVLNLHANYGQHGYNRYQLPPRAPLPTPNVRYAQQEYNLVPKPIAIPPVLPPPDIHEQPTEPYIAKAQFFLRKGLHGVEHYQVLCSSKTEADAIQQQLNAIGVNPSRIFEARGFWRINCDKSTLKIDAKQCIEKALKIYQGMPQNYLISGRGPRLFSRRPKVSYYELSCSSHQQAVVLVQQLKTLGVHCEHMFETKGFWRIHCNKITLIQDAKQSIEAVLNYQVTPAAQGIGQQAQQPPIPPIGTNPPLPRAYQHAAPPQQQAAQFKQGLNAWLISPSPLSFRDWIAGLDNQKAAILSNGLHNLETQFSLNLMQQWMKPLSPIDESQLLFILSNYKVEYRGGTNSKNLLVINAITGEKEILKLEHRMGNPNTHVQLLQNIPDLQGYFVQVHFSKAVTVAKDSNGLNERCLQITDFCPGNDISSQANMWLSDAERLAAASNIYSQMARALVLMDKNATFYMDMKNSNWLLDVNGNLKIADTKSICPAQGPLINLNMLSRSGYRWLRTNYLIPPELSNWNDDLDAFISISHAEAFMFGKNLYEFLAATPPSRTVNAIQSFMEQHANVDAYDFSAPIFQTPVGARYVLLIKHCIRENPIERFDVNLIHQAMHAIQSLEKDPQVLTTYWENYNKLNQMQNQYSNLAIEINNQMASWQNLTLNPLLTNFGYALINEAMQTYGLIIDTMQYAREQYKNDGRAQQELDKIQGSLNGVNLKPEHLKVIMTNLNQLIDEAEQAYIHQQQQTFEALTHKLKENYRHSPQIRDNLAQIENRIGFYAYMPLEDINNFLRAMANAMEHSNAYANMAAQQQHHQLELNMRFRANMVADNPYSFLAGTKMNIDQPQDSVPTNANENPPDMQKKNIEPK</sequence>
<proteinExistence type="predicted"/>